<dbReference type="SUPFAM" id="SSF75217">
    <property type="entry name" value="alpha/beta knot"/>
    <property type="match status" value="1"/>
</dbReference>
<protein>
    <recommendedName>
        <fullName evidence="1">tRNA methyltransferase TRMD/TRM10-type domain-containing protein</fullName>
    </recommendedName>
</protein>
<dbReference type="PANTHER" id="PTHR46417">
    <property type="entry name" value="TRNA (GUANINE-N(1)-)-METHYLTRANSFERASE"/>
    <property type="match status" value="1"/>
</dbReference>
<dbReference type="EMBL" id="BART01030081">
    <property type="protein sequence ID" value="GAH13945.1"/>
    <property type="molecule type" value="Genomic_DNA"/>
</dbReference>
<sequence>MLKIDVVTIFPDMFDNIIEFGVLKEAFKKNICQLNIYNLRDFSNYKRGRVDDRPYGGGPGMVLMPEPIDGAITFIKKKNKIKKKEKQKTILLAPRGEKMNQNKLKYLVNLENIILICGRYEGVDQRVIDSLIDFEISIGDYVLTGGEIPGNGYNRWSDKTASRCS</sequence>
<evidence type="ECO:0000259" key="1">
    <source>
        <dbReference type="Pfam" id="PF01746"/>
    </source>
</evidence>
<evidence type="ECO:0000313" key="2">
    <source>
        <dbReference type="EMBL" id="GAH13945.1"/>
    </source>
</evidence>
<comment type="caution">
    <text evidence="2">The sequence shown here is derived from an EMBL/GenBank/DDBJ whole genome shotgun (WGS) entry which is preliminary data.</text>
</comment>
<feature type="non-terminal residue" evidence="2">
    <location>
        <position position="165"/>
    </location>
</feature>
<dbReference type="InterPro" id="IPR002649">
    <property type="entry name" value="tRNA_m1G_MeTrfase_TrmD"/>
</dbReference>
<proteinExistence type="predicted"/>
<accession>X1E0J6</accession>
<dbReference type="InterPro" id="IPR016009">
    <property type="entry name" value="tRNA_MeTrfase_TRMD/TRM10"/>
</dbReference>
<reference evidence="2" key="1">
    <citation type="journal article" date="2014" name="Front. Microbiol.">
        <title>High frequency of phylogenetically diverse reductive dehalogenase-homologous genes in deep subseafloor sedimentary metagenomes.</title>
        <authorList>
            <person name="Kawai M."/>
            <person name="Futagami T."/>
            <person name="Toyoda A."/>
            <person name="Takaki Y."/>
            <person name="Nishi S."/>
            <person name="Hori S."/>
            <person name="Arai W."/>
            <person name="Tsubouchi T."/>
            <person name="Morono Y."/>
            <person name="Uchiyama I."/>
            <person name="Ito T."/>
            <person name="Fujiyama A."/>
            <person name="Inagaki F."/>
            <person name="Takami H."/>
        </authorList>
    </citation>
    <scope>NUCLEOTIDE SEQUENCE</scope>
    <source>
        <strain evidence="2">Expedition CK06-06</strain>
    </source>
</reference>
<dbReference type="InterPro" id="IPR029026">
    <property type="entry name" value="tRNA_m1G_MTases_N"/>
</dbReference>
<feature type="domain" description="tRNA methyltransferase TRMD/TRM10-type" evidence="1">
    <location>
        <begin position="2"/>
        <end position="149"/>
    </location>
</feature>
<dbReference type="AlphaFoldDB" id="X1E0J6"/>
<dbReference type="GO" id="GO:0052906">
    <property type="term" value="F:tRNA (guanine(37)-N1)-methyltransferase activity"/>
    <property type="evidence" value="ECO:0007669"/>
    <property type="project" value="InterPro"/>
</dbReference>
<gene>
    <name evidence="2" type="ORF">S01H4_52608</name>
</gene>
<dbReference type="GO" id="GO:0002939">
    <property type="term" value="P:tRNA N1-guanine methylation"/>
    <property type="evidence" value="ECO:0007669"/>
    <property type="project" value="TreeGrafter"/>
</dbReference>
<name>X1E0J6_9ZZZZ</name>
<dbReference type="Gene3D" id="3.40.1280.10">
    <property type="match status" value="1"/>
</dbReference>
<dbReference type="GO" id="GO:0005829">
    <property type="term" value="C:cytosol"/>
    <property type="evidence" value="ECO:0007669"/>
    <property type="project" value="TreeGrafter"/>
</dbReference>
<dbReference type="Pfam" id="PF01746">
    <property type="entry name" value="tRNA_m1G_MT"/>
    <property type="match status" value="1"/>
</dbReference>
<organism evidence="2">
    <name type="scientific">marine sediment metagenome</name>
    <dbReference type="NCBI Taxonomy" id="412755"/>
    <lineage>
        <taxon>unclassified sequences</taxon>
        <taxon>metagenomes</taxon>
        <taxon>ecological metagenomes</taxon>
    </lineage>
</organism>
<dbReference type="PANTHER" id="PTHR46417:SF1">
    <property type="entry name" value="TRNA (GUANINE-N(1)-)-METHYLTRANSFERASE"/>
    <property type="match status" value="1"/>
</dbReference>
<dbReference type="InterPro" id="IPR029028">
    <property type="entry name" value="Alpha/beta_knot_MTases"/>
</dbReference>